<keyword evidence="5" id="KW-1185">Reference proteome</keyword>
<dbReference type="InterPro" id="IPR001611">
    <property type="entry name" value="Leu-rich_rpt"/>
</dbReference>
<proteinExistence type="predicted"/>
<feature type="compositionally biased region" description="Polar residues" evidence="3">
    <location>
        <begin position="173"/>
        <end position="187"/>
    </location>
</feature>
<dbReference type="InterPro" id="IPR003591">
    <property type="entry name" value="Leu-rich_rpt_typical-subtyp"/>
</dbReference>
<feature type="compositionally biased region" description="Low complexity" evidence="3">
    <location>
        <begin position="275"/>
        <end position="288"/>
    </location>
</feature>
<gene>
    <name evidence="4" type="primary">LRRC63</name>
    <name evidence="4" type="ORF">BGZ80_006789</name>
</gene>
<keyword evidence="1" id="KW-0433">Leucine-rich repeat</keyword>
<sequence>MGSTVSREHAKLPFGYTHAHREDHTCTATASTSLASRRRQRLAHRLLLIKSSDSASITPLQTRRFRLTEDGGIVPTIGESAGIGFPSAPVLSQWSIEDADSEDADSEDAEIVSLSSILNQGPEFELQWHAVGQDYDEGFYSSNGINAIASGSGTRTTVISDAGQDYDSFVCHSRSNTPGSIDHSTCPRSPLEPPLQHPQSKTDRETETDPYVLSGLGSTSSATVNRDVTLEIVEGLEIEKAQDYTIITASAVAATALQLSSPTQSDDFKHNTPAGSNSISSGSGSSSGQDEETQKNDTYLERPRVYPTQHLQKYSFKAIRQDLTDSDEETDEEETLASDRCKMDIISALGIAEAPKDSQESIPFNFFNEEPTFHSIPDQFRPHMTTRRYTTDGSSRGHGTWMDHDYNGGAVHLPQGFFGTQEHRFVDTGDGSDEESDPDGDEGDGDEYLRTKRFYRRKGVGASIPGVSTATLGSNGHSLFNYPATISADEDVSHFSPIPFSELPSLTSIKLCSYGIVKLSSNIRLLTSATCFQVVPIEIGFLRNLTLLDLSRNSLTSLPDSIQFLTKLTDLKLSFNYIEFLPSTIGELTKLTSLCADNNRLTKIPSQIGQLKNLAILDLDENPIRALPVEIGQLRYLKRLRLDGCPLVKEFVHSPLNSPPTLLELAARVIVRHRVNVPRLLPSHLKTYLKTSQQCSFCSGPYFESSFKRGKMIERDDTVIPLEYTLCVPHWNTDMERIKLMFGPRPATSPPPPPPKVNHASSTNSSNSGAKKHTKSASTSKLTSLSNDLTPASSTMLPMVDQSSGSSTPLNWTGSASTLINSDDLLAETPSS</sequence>
<dbReference type="InterPro" id="IPR032675">
    <property type="entry name" value="LRR_dom_sf"/>
</dbReference>
<feature type="compositionally biased region" description="Low complexity" evidence="3">
    <location>
        <begin position="776"/>
        <end position="786"/>
    </location>
</feature>
<name>A0A9P6MYP4_9FUNG</name>
<dbReference type="SMART" id="SM00369">
    <property type="entry name" value="LRR_TYP"/>
    <property type="match status" value="4"/>
</dbReference>
<dbReference type="PANTHER" id="PTHR48051">
    <property type="match status" value="1"/>
</dbReference>
<dbReference type="InterPro" id="IPR050216">
    <property type="entry name" value="LRR_domain-containing"/>
</dbReference>
<reference evidence="4" key="1">
    <citation type="journal article" date="2020" name="Fungal Divers.">
        <title>Resolving the Mortierellaceae phylogeny through synthesis of multi-gene phylogenetics and phylogenomics.</title>
        <authorList>
            <person name="Vandepol N."/>
            <person name="Liber J."/>
            <person name="Desiro A."/>
            <person name="Na H."/>
            <person name="Kennedy M."/>
            <person name="Barry K."/>
            <person name="Grigoriev I.V."/>
            <person name="Miller A.N."/>
            <person name="O'Donnell K."/>
            <person name="Stajich J.E."/>
            <person name="Bonito G."/>
        </authorList>
    </citation>
    <scope>NUCLEOTIDE SEQUENCE</scope>
    <source>
        <strain evidence="4">NRRL 2769</strain>
    </source>
</reference>
<dbReference type="EMBL" id="JAAAID010000337">
    <property type="protein sequence ID" value="KAG0018752.1"/>
    <property type="molecule type" value="Genomic_DNA"/>
</dbReference>
<feature type="non-terminal residue" evidence="4">
    <location>
        <position position="832"/>
    </location>
</feature>
<organism evidence="4 5">
    <name type="scientific">Entomortierella chlamydospora</name>
    <dbReference type="NCBI Taxonomy" id="101097"/>
    <lineage>
        <taxon>Eukaryota</taxon>
        <taxon>Fungi</taxon>
        <taxon>Fungi incertae sedis</taxon>
        <taxon>Mucoromycota</taxon>
        <taxon>Mortierellomycotina</taxon>
        <taxon>Mortierellomycetes</taxon>
        <taxon>Mortierellales</taxon>
        <taxon>Mortierellaceae</taxon>
        <taxon>Entomortierella</taxon>
    </lineage>
</organism>
<evidence type="ECO:0000256" key="1">
    <source>
        <dbReference type="ARBA" id="ARBA00022614"/>
    </source>
</evidence>
<dbReference type="PROSITE" id="PS51450">
    <property type="entry name" value="LRR"/>
    <property type="match status" value="1"/>
</dbReference>
<dbReference type="Pfam" id="PF13855">
    <property type="entry name" value="LRR_8"/>
    <property type="match status" value="1"/>
</dbReference>
<comment type="caution">
    <text evidence="4">The sequence shown here is derived from an EMBL/GenBank/DDBJ whole genome shotgun (WGS) entry which is preliminary data.</text>
</comment>
<evidence type="ECO:0000256" key="2">
    <source>
        <dbReference type="ARBA" id="ARBA00022737"/>
    </source>
</evidence>
<accession>A0A9P6MYP4</accession>
<dbReference type="Gene3D" id="3.80.10.10">
    <property type="entry name" value="Ribonuclease Inhibitor"/>
    <property type="match status" value="1"/>
</dbReference>
<dbReference type="SMART" id="SM00364">
    <property type="entry name" value="LRR_BAC"/>
    <property type="match status" value="4"/>
</dbReference>
<feature type="region of interest" description="Disordered" evidence="3">
    <location>
        <begin position="262"/>
        <end position="304"/>
    </location>
</feature>
<dbReference type="AlphaFoldDB" id="A0A9P6MYP4"/>
<feature type="compositionally biased region" description="Polar residues" evidence="3">
    <location>
        <begin position="787"/>
        <end position="821"/>
    </location>
</feature>
<keyword evidence="2" id="KW-0677">Repeat</keyword>
<dbReference type="GO" id="GO:0005737">
    <property type="term" value="C:cytoplasm"/>
    <property type="evidence" value="ECO:0007669"/>
    <property type="project" value="TreeGrafter"/>
</dbReference>
<feature type="region of interest" description="Disordered" evidence="3">
    <location>
        <begin position="742"/>
        <end position="832"/>
    </location>
</feature>
<dbReference type="SUPFAM" id="SSF52058">
    <property type="entry name" value="L domain-like"/>
    <property type="match status" value="1"/>
</dbReference>
<protein>
    <submittedName>
        <fullName evidence="4">Leucine-rich repeat-containing protein 63</fullName>
    </submittedName>
</protein>
<feature type="compositionally biased region" description="Basic and acidic residues" evidence="3">
    <location>
        <begin position="292"/>
        <end position="304"/>
    </location>
</feature>
<feature type="compositionally biased region" description="Acidic residues" evidence="3">
    <location>
        <begin position="430"/>
        <end position="446"/>
    </location>
</feature>
<dbReference type="PANTHER" id="PTHR48051:SF1">
    <property type="entry name" value="RAS SUPPRESSOR PROTEIN 1"/>
    <property type="match status" value="1"/>
</dbReference>
<evidence type="ECO:0000256" key="3">
    <source>
        <dbReference type="SAM" id="MobiDB-lite"/>
    </source>
</evidence>
<evidence type="ECO:0000313" key="4">
    <source>
        <dbReference type="EMBL" id="KAG0018752.1"/>
    </source>
</evidence>
<dbReference type="Proteomes" id="UP000703661">
    <property type="component" value="Unassembled WGS sequence"/>
</dbReference>
<feature type="region of interest" description="Disordered" evidence="3">
    <location>
        <begin position="423"/>
        <end position="447"/>
    </location>
</feature>
<feature type="compositionally biased region" description="Pro residues" evidence="3">
    <location>
        <begin position="747"/>
        <end position="756"/>
    </location>
</feature>
<feature type="region of interest" description="Disordered" evidence="3">
    <location>
        <begin position="173"/>
        <end position="218"/>
    </location>
</feature>
<evidence type="ECO:0000313" key="5">
    <source>
        <dbReference type="Proteomes" id="UP000703661"/>
    </source>
</evidence>